<dbReference type="CDD" id="cd23992">
    <property type="entry name" value="PBP_GOBP"/>
    <property type="match status" value="1"/>
</dbReference>
<proteinExistence type="evidence at transcript level"/>
<dbReference type="GO" id="GO:0007608">
    <property type="term" value="P:sensory perception of smell"/>
    <property type="evidence" value="ECO:0007669"/>
    <property type="project" value="TreeGrafter"/>
</dbReference>
<dbReference type="SUPFAM" id="SSF47565">
    <property type="entry name" value="Insect pheromone/odorant-binding proteins"/>
    <property type="match status" value="1"/>
</dbReference>
<keyword evidence="1 2" id="KW-0732">Signal</keyword>
<dbReference type="Gene3D" id="1.10.238.20">
    <property type="entry name" value="Pheromone/general odorant binding protein domain"/>
    <property type="match status" value="1"/>
</dbReference>
<dbReference type="PANTHER" id="PTHR11857">
    <property type="entry name" value="ODORANT BINDING PROTEIN-RELATED"/>
    <property type="match status" value="1"/>
</dbReference>
<dbReference type="PANTHER" id="PTHR11857:SF48">
    <property type="entry name" value="GENERAL ODORANT-BINDING PROTEIN 57C-RELATED"/>
    <property type="match status" value="1"/>
</dbReference>
<accession>A0A1W6L1C7</accession>
<evidence type="ECO:0000256" key="1">
    <source>
        <dbReference type="ARBA" id="ARBA00022729"/>
    </source>
</evidence>
<feature type="signal peptide" evidence="2">
    <location>
        <begin position="1"/>
        <end position="21"/>
    </location>
</feature>
<dbReference type="AlphaFoldDB" id="A0A1W6L1C7"/>
<dbReference type="EMBL" id="KX609457">
    <property type="protein sequence ID" value="ARN17864.1"/>
    <property type="molecule type" value="mRNA"/>
</dbReference>
<evidence type="ECO:0000313" key="3">
    <source>
        <dbReference type="EMBL" id="ARN17864.1"/>
    </source>
</evidence>
<feature type="chain" id="PRO_5012122492" evidence="2">
    <location>
        <begin position="22"/>
        <end position="167"/>
    </location>
</feature>
<dbReference type="InterPro" id="IPR036728">
    <property type="entry name" value="PBP_GOBP_sf"/>
</dbReference>
<protein>
    <submittedName>
        <fullName evidence="3">Odorant binding protein 8</fullName>
    </submittedName>
</protein>
<dbReference type="InterPro" id="IPR006170">
    <property type="entry name" value="PBP/GOBP"/>
</dbReference>
<dbReference type="GO" id="GO:0005615">
    <property type="term" value="C:extracellular space"/>
    <property type="evidence" value="ECO:0007669"/>
    <property type="project" value="TreeGrafter"/>
</dbReference>
<sequence>MIKRKMLRYGILFLSILFASSFDVSAAAISAIQSDLAVLRLCNASSPVSLQAVNSVLINRDMKSSETQTQDFKCFLLCLYVEYGWMDREGGFSLHHIKLTLESSKLPEYRIKKLIYSCTATEITDPCERAFNFTECFWSHSDKETSPEAEIPEKEVSDNQNGFYYIN</sequence>
<dbReference type="GO" id="GO:0005549">
    <property type="term" value="F:odorant binding"/>
    <property type="evidence" value="ECO:0007669"/>
    <property type="project" value="InterPro"/>
</dbReference>
<organism evidence="3">
    <name type="scientific">Cephus cinctus</name>
    <name type="common">Wheat stem sawfly</name>
    <dbReference type="NCBI Taxonomy" id="211228"/>
    <lineage>
        <taxon>Eukaryota</taxon>
        <taxon>Metazoa</taxon>
        <taxon>Ecdysozoa</taxon>
        <taxon>Arthropoda</taxon>
        <taxon>Hexapoda</taxon>
        <taxon>Insecta</taxon>
        <taxon>Pterygota</taxon>
        <taxon>Neoptera</taxon>
        <taxon>Endopterygota</taxon>
        <taxon>Hymenoptera</taxon>
        <taxon>Cephoidea</taxon>
        <taxon>Cephidae</taxon>
        <taxon>Cephus</taxon>
    </lineage>
</organism>
<dbReference type="Pfam" id="PF01395">
    <property type="entry name" value="PBP_GOBP"/>
    <property type="match status" value="1"/>
</dbReference>
<gene>
    <name evidence="3" type="primary">OBP8</name>
</gene>
<name>A0A1W6L1C7_CEPCN</name>
<dbReference type="SMART" id="SM00708">
    <property type="entry name" value="PhBP"/>
    <property type="match status" value="1"/>
</dbReference>
<reference evidence="3" key="1">
    <citation type="submission" date="2016-07" db="EMBL/GenBank/DDBJ databases">
        <title>Olfactory-related genes from the wheat stem sawfly, an agronomic pest and primitive hymenopteran.</title>
        <authorList>
            <person name="Gress J.C."/>
            <person name="Carey C.C."/>
            <person name="Dykgreve T.A."/>
            <person name="Walden K.O."/>
            <person name="Robertson H.M."/>
            <person name="Mazurie A."/>
            <person name="Wanner K.W."/>
        </authorList>
    </citation>
    <scope>NUCLEOTIDE SEQUENCE</scope>
</reference>
<evidence type="ECO:0000256" key="2">
    <source>
        <dbReference type="SAM" id="SignalP"/>
    </source>
</evidence>